<dbReference type="EC" id="2.7.7.7" evidence="1"/>
<dbReference type="GO" id="GO:0003677">
    <property type="term" value="F:DNA binding"/>
    <property type="evidence" value="ECO:0007669"/>
    <property type="project" value="InterPro"/>
</dbReference>
<dbReference type="GO" id="GO:0006261">
    <property type="term" value="P:DNA-templated DNA replication"/>
    <property type="evidence" value="ECO:0007669"/>
    <property type="project" value="TreeGrafter"/>
</dbReference>
<sequence length="328" mass="37985">MSMNELKKQLKERNIGKLYFFTGPEQFLVKYYINEIIRILLPENVRSFNCNVFEEKVTFKQIEDAVSVFPAFSDRRVVVVKESSLFKTGESQQRYDDFFSSLPDYICLIFTHTEPDKRTSLYKSLKKYAMVVECEWQKADALAKWVVKVFASYNKKISANDAAFLVNLLDPDMTLIYHEIEKIVCYMGEKTQVTRDVITDIVSRSSKAKVFDLIDAMSQRRMSDALKIMDELIELKEPVPLIMAMIGRQLFILLKMKRLEQKRVPPPEMAKLLGIMPYFIDKTRKQAANFSADVLKRLAYKCAETDLAVKTGQIDGRLAIELLLMEIS</sequence>
<dbReference type="SUPFAM" id="SSF48019">
    <property type="entry name" value="post-AAA+ oligomerization domain-like"/>
    <property type="match status" value="1"/>
</dbReference>
<comment type="similarity">
    <text evidence="7">Belongs to the DNA polymerase HolA subunit family.</text>
</comment>
<dbReference type="SUPFAM" id="SSF52540">
    <property type="entry name" value="P-loop containing nucleoside triphosphate hydrolases"/>
    <property type="match status" value="1"/>
</dbReference>
<dbReference type="Pfam" id="PF06144">
    <property type="entry name" value="DNA_pol3_delta"/>
    <property type="match status" value="1"/>
</dbReference>
<feature type="domain" description="DNA polymerase III delta N-terminal" evidence="9">
    <location>
        <begin position="19"/>
        <end position="135"/>
    </location>
</feature>
<keyword evidence="5" id="KW-0235">DNA replication</keyword>
<evidence type="ECO:0000256" key="4">
    <source>
        <dbReference type="ARBA" id="ARBA00022695"/>
    </source>
</evidence>
<evidence type="ECO:0000313" key="11">
    <source>
        <dbReference type="EMBL" id="ANW99349.1"/>
    </source>
</evidence>
<reference evidence="11 12" key="1">
    <citation type="submission" date="2016-02" db="EMBL/GenBank/DDBJ databases">
        <title>Comparison of Clostridium stercorarium subspecies using comparative genomics and transcriptomics.</title>
        <authorList>
            <person name="Schellenberg J."/>
            <person name="Thallinger G."/>
            <person name="Levin D.B."/>
            <person name="Zhang X."/>
            <person name="Alvare G."/>
            <person name="Fristensky B."/>
            <person name="Sparling R."/>
        </authorList>
    </citation>
    <scope>NUCLEOTIDE SEQUENCE [LARGE SCALE GENOMIC DNA]</scope>
    <source>
        <strain evidence="11 12">DSM 2910</strain>
    </source>
</reference>
<dbReference type="Gene3D" id="1.10.8.60">
    <property type="match status" value="1"/>
</dbReference>
<dbReference type="OrthoDB" id="9775929at2"/>
<keyword evidence="6" id="KW-0239">DNA-directed DNA polymerase</keyword>
<keyword evidence="4" id="KW-0548">Nucleotidyltransferase</keyword>
<dbReference type="Gene3D" id="1.20.272.10">
    <property type="match status" value="1"/>
</dbReference>
<dbReference type="Pfam" id="PF21694">
    <property type="entry name" value="DNA_pol3_delta_C"/>
    <property type="match status" value="1"/>
</dbReference>
<dbReference type="AlphaFoldDB" id="A0A1B1YF06"/>
<evidence type="ECO:0000256" key="3">
    <source>
        <dbReference type="ARBA" id="ARBA00022679"/>
    </source>
</evidence>
<dbReference type="PANTHER" id="PTHR34388:SF1">
    <property type="entry name" value="DNA POLYMERASE III SUBUNIT DELTA"/>
    <property type="match status" value="1"/>
</dbReference>
<dbReference type="InterPro" id="IPR048466">
    <property type="entry name" value="DNA_pol3_delta-like_C"/>
</dbReference>
<dbReference type="GO" id="GO:0003887">
    <property type="term" value="F:DNA-directed DNA polymerase activity"/>
    <property type="evidence" value="ECO:0007669"/>
    <property type="project" value="UniProtKB-KW"/>
</dbReference>
<proteinExistence type="inferred from homology"/>
<dbReference type="GO" id="GO:0009360">
    <property type="term" value="C:DNA polymerase III complex"/>
    <property type="evidence" value="ECO:0007669"/>
    <property type="project" value="InterPro"/>
</dbReference>
<evidence type="ECO:0000256" key="5">
    <source>
        <dbReference type="ARBA" id="ARBA00022705"/>
    </source>
</evidence>
<evidence type="ECO:0000256" key="1">
    <source>
        <dbReference type="ARBA" id="ARBA00012417"/>
    </source>
</evidence>
<dbReference type="NCBIfam" id="TIGR01128">
    <property type="entry name" value="holA"/>
    <property type="match status" value="1"/>
</dbReference>
<dbReference type="Gene3D" id="3.40.50.300">
    <property type="entry name" value="P-loop containing nucleotide triphosphate hydrolases"/>
    <property type="match status" value="1"/>
</dbReference>
<name>A0A1B1YF06_THEST</name>
<evidence type="ECO:0000256" key="7">
    <source>
        <dbReference type="ARBA" id="ARBA00034754"/>
    </source>
</evidence>
<gene>
    <name evidence="11" type="ORF">CSTERTH_10050</name>
</gene>
<evidence type="ECO:0000313" key="12">
    <source>
        <dbReference type="Proteomes" id="UP000092971"/>
    </source>
</evidence>
<dbReference type="PANTHER" id="PTHR34388">
    <property type="entry name" value="DNA POLYMERASE III SUBUNIT DELTA"/>
    <property type="match status" value="1"/>
</dbReference>
<dbReference type="InterPro" id="IPR008921">
    <property type="entry name" value="DNA_pol3_clamp-load_cplx_C"/>
</dbReference>
<dbReference type="InterPro" id="IPR005790">
    <property type="entry name" value="DNA_polIII_delta"/>
</dbReference>
<evidence type="ECO:0000259" key="9">
    <source>
        <dbReference type="Pfam" id="PF06144"/>
    </source>
</evidence>
<organism evidence="11 12">
    <name type="scientific">Thermoclostridium stercorarium subsp. thermolacticum DSM 2910</name>
    <dbReference type="NCBI Taxonomy" id="1121336"/>
    <lineage>
        <taxon>Bacteria</taxon>
        <taxon>Bacillati</taxon>
        <taxon>Bacillota</taxon>
        <taxon>Clostridia</taxon>
        <taxon>Eubacteriales</taxon>
        <taxon>Oscillospiraceae</taxon>
        <taxon>Thermoclostridium</taxon>
    </lineage>
</organism>
<dbReference type="InterPro" id="IPR010372">
    <property type="entry name" value="DNA_pol3_delta_N"/>
</dbReference>
<evidence type="ECO:0000256" key="8">
    <source>
        <dbReference type="ARBA" id="ARBA00049244"/>
    </source>
</evidence>
<dbReference type="Proteomes" id="UP000092971">
    <property type="component" value="Chromosome"/>
</dbReference>
<dbReference type="RefSeq" id="WP_015359736.1">
    <property type="nucleotide sequence ID" value="NZ_CP014672.1"/>
</dbReference>
<dbReference type="InterPro" id="IPR027417">
    <property type="entry name" value="P-loop_NTPase"/>
</dbReference>
<dbReference type="EMBL" id="CP014672">
    <property type="protein sequence ID" value="ANW99349.1"/>
    <property type="molecule type" value="Genomic_DNA"/>
</dbReference>
<feature type="domain" description="DNA polymerase III delta subunit-like C-terminal" evidence="10">
    <location>
        <begin position="208"/>
        <end position="326"/>
    </location>
</feature>
<keyword evidence="3" id="KW-0808">Transferase</keyword>
<accession>A0A1B1YF06</accession>
<evidence type="ECO:0000256" key="2">
    <source>
        <dbReference type="ARBA" id="ARBA00017703"/>
    </source>
</evidence>
<evidence type="ECO:0000256" key="6">
    <source>
        <dbReference type="ARBA" id="ARBA00022932"/>
    </source>
</evidence>
<evidence type="ECO:0000259" key="10">
    <source>
        <dbReference type="Pfam" id="PF21694"/>
    </source>
</evidence>
<protein>
    <recommendedName>
        <fullName evidence="2">DNA polymerase III subunit delta</fullName>
        <ecNumber evidence="1">2.7.7.7</ecNumber>
    </recommendedName>
</protein>
<comment type="catalytic activity">
    <reaction evidence="8">
        <text>DNA(n) + a 2'-deoxyribonucleoside 5'-triphosphate = DNA(n+1) + diphosphate</text>
        <dbReference type="Rhea" id="RHEA:22508"/>
        <dbReference type="Rhea" id="RHEA-COMP:17339"/>
        <dbReference type="Rhea" id="RHEA-COMP:17340"/>
        <dbReference type="ChEBI" id="CHEBI:33019"/>
        <dbReference type="ChEBI" id="CHEBI:61560"/>
        <dbReference type="ChEBI" id="CHEBI:173112"/>
        <dbReference type="EC" id="2.7.7.7"/>
    </reaction>
</comment>